<keyword evidence="2" id="KW-1185">Reference proteome</keyword>
<evidence type="ECO:0000313" key="1">
    <source>
        <dbReference type="EMBL" id="KAK3803719.1"/>
    </source>
</evidence>
<reference evidence="1" key="1">
    <citation type="journal article" date="2023" name="G3 (Bethesda)">
        <title>A reference genome for the long-term kleptoplast-retaining sea slug Elysia crispata morphotype clarki.</title>
        <authorList>
            <person name="Eastman K.E."/>
            <person name="Pendleton A.L."/>
            <person name="Shaikh M.A."/>
            <person name="Suttiyut T."/>
            <person name="Ogas R."/>
            <person name="Tomko P."/>
            <person name="Gavelis G."/>
            <person name="Widhalm J.R."/>
            <person name="Wisecaver J.H."/>
        </authorList>
    </citation>
    <scope>NUCLEOTIDE SEQUENCE</scope>
    <source>
        <strain evidence="1">ECLA1</strain>
    </source>
</reference>
<dbReference type="Proteomes" id="UP001283361">
    <property type="component" value="Unassembled WGS sequence"/>
</dbReference>
<organism evidence="1 2">
    <name type="scientific">Elysia crispata</name>
    <name type="common">lettuce slug</name>
    <dbReference type="NCBI Taxonomy" id="231223"/>
    <lineage>
        <taxon>Eukaryota</taxon>
        <taxon>Metazoa</taxon>
        <taxon>Spiralia</taxon>
        <taxon>Lophotrochozoa</taxon>
        <taxon>Mollusca</taxon>
        <taxon>Gastropoda</taxon>
        <taxon>Heterobranchia</taxon>
        <taxon>Euthyneura</taxon>
        <taxon>Panpulmonata</taxon>
        <taxon>Sacoglossa</taxon>
        <taxon>Placobranchoidea</taxon>
        <taxon>Plakobranchidae</taxon>
        <taxon>Elysia</taxon>
    </lineage>
</organism>
<dbReference type="AlphaFoldDB" id="A0AAE1BD32"/>
<sequence length="172" mass="19060">MADCLSCPASELNNIVLDRDFKVIGTAQEQDADCGAWQTANTGFKIVPFTVQGSKQQQKVHTPLSTSHHGNLSLNVTPTLEKTHIVFVCRDGHRGPVHAARFRLTVHGDKTFLVIVSGREAIMTSTDRLKPSNLDLTLPRSVALQEHRSRPILFLYTDQEERPSSTPATFEP</sequence>
<gene>
    <name evidence="1" type="ORF">RRG08_047683</name>
</gene>
<name>A0AAE1BD32_9GAST</name>
<proteinExistence type="predicted"/>
<protein>
    <submittedName>
        <fullName evidence="1">Uncharacterized protein</fullName>
    </submittedName>
</protein>
<accession>A0AAE1BD32</accession>
<comment type="caution">
    <text evidence="1">The sequence shown here is derived from an EMBL/GenBank/DDBJ whole genome shotgun (WGS) entry which is preliminary data.</text>
</comment>
<dbReference type="EMBL" id="JAWDGP010000100">
    <property type="protein sequence ID" value="KAK3803719.1"/>
    <property type="molecule type" value="Genomic_DNA"/>
</dbReference>
<evidence type="ECO:0000313" key="2">
    <source>
        <dbReference type="Proteomes" id="UP001283361"/>
    </source>
</evidence>